<dbReference type="Pfam" id="PF05618">
    <property type="entry name" value="Zn_protease"/>
    <property type="match status" value="1"/>
</dbReference>
<dbReference type="Gene3D" id="2.40.70.10">
    <property type="entry name" value="Acid Proteases"/>
    <property type="match status" value="1"/>
</dbReference>
<dbReference type="Proteomes" id="UP000251571">
    <property type="component" value="Unassembled WGS sequence"/>
</dbReference>
<dbReference type="PANTHER" id="PTHR38037:SF1">
    <property type="entry name" value="ATP-DEPENDENT ZINC PROTEASE DOMAIN-CONTAINING PROTEIN-RELATED"/>
    <property type="match status" value="1"/>
</dbReference>
<reference evidence="2 4" key="2">
    <citation type="submission" date="2018-03" db="EMBL/GenBank/DDBJ databases">
        <title>Genomic Encyclopedia of Archaeal and Bacterial Type Strains, Phase II (KMG-II): from individual species to whole genera.</title>
        <authorList>
            <person name="Goeker M."/>
        </authorList>
    </citation>
    <scope>NUCLEOTIDE SEQUENCE [LARGE SCALE GENOMIC DNA]</scope>
    <source>
        <strain evidence="2 4">DSM 25227</strain>
    </source>
</reference>
<reference evidence="3 5" key="1">
    <citation type="submission" date="2016-10" db="EMBL/GenBank/DDBJ databases">
        <authorList>
            <person name="Cai Z."/>
        </authorList>
    </citation>
    <scope>NUCLEOTIDE SEQUENCE [LARGE SCALE GENOMIC DNA]</scope>
    <source>
        <strain evidence="3 5">DSM 25227</strain>
    </source>
</reference>
<dbReference type="EMBL" id="QGDJ01000019">
    <property type="protein sequence ID" value="PWJ11455.1"/>
    <property type="molecule type" value="Genomic_DNA"/>
</dbReference>
<keyword evidence="4" id="KW-1185">Reference proteome</keyword>
<sequence length="164" mass="18643">MRRLRPPLAGGPSNTTGLLVIGWQERIDLPQLGLTRLHAKIDTGARTSALHADEINSFDKDGETWVRFHTRFDDDARDLDVEWPVLERREVKNTGGVPEERIVIRTRFRIAGRAWPIDLSLTDRGDMRFRMIVGRTALRGHSIVVHPGRRNLAGPPDRPKEIDS</sequence>
<protein>
    <submittedName>
        <fullName evidence="3">Uncharacterized conserved protein</fullName>
    </submittedName>
</protein>
<dbReference type="RefSeq" id="WP_170125532.1">
    <property type="nucleotide sequence ID" value="NZ_QGDJ01000019.1"/>
</dbReference>
<evidence type="ECO:0000313" key="5">
    <source>
        <dbReference type="Proteomes" id="UP000251571"/>
    </source>
</evidence>
<evidence type="ECO:0000259" key="1">
    <source>
        <dbReference type="Pfam" id="PF05618"/>
    </source>
</evidence>
<dbReference type="Proteomes" id="UP000245839">
    <property type="component" value="Unassembled WGS sequence"/>
</dbReference>
<organism evidence="3 5">
    <name type="scientific">Jannaschia seohaensis</name>
    <dbReference type="NCBI Taxonomy" id="475081"/>
    <lineage>
        <taxon>Bacteria</taxon>
        <taxon>Pseudomonadati</taxon>
        <taxon>Pseudomonadota</taxon>
        <taxon>Alphaproteobacteria</taxon>
        <taxon>Rhodobacterales</taxon>
        <taxon>Roseobacteraceae</taxon>
        <taxon>Jannaschia</taxon>
    </lineage>
</organism>
<accession>A0A2Y9B5X2</accession>
<evidence type="ECO:0000313" key="3">
    <source>
        <dbReference type="EMBL" id="SSA51435.1"/>
    </source>
</evidence>
<dbReference type="EMBL" id="UETC01000019">
    <property type="protein sequence ID" value="SSA51435.1"/>
    <property type="molecule type" value="Genomic_DNA"/>
</dbReference>
<dbReference type="PANTHER" id="PTHR38037">
    <property type="entry name" value="ZN_PROTEASE DOMAIN-CONTAINING PROTEIN"/>
    <property type="match status" value="1"/>
</dbReference>
<dbReference type="InterPro" id="IPR021109">
    <property type="entry name" value="Peptidase_aspartic_dom_sf"/>
</dbReference>
<dbReference type="SUPFAM" id="SSF50630">
    <property type="entry name" value="Acid proteases"/>
    <property type="match status" value="1"/>
</dbReference>
<evidence type="ECO:0000313" key="2">
    <source>
        <dbReference type="EMBL" id="PWJ11455.1"/>
    </source>
</evidence>
<feature type="domain" description="Retropepsin-like aspartic endopeptidase" evidence="1">
    <location>
        <begin position="20"/>
        <end position="153"/>
    </location>
</feature>
<name>A0A2Y9B5X2_9RHOB</name>
<dbReference type="InterPro" id="IPR008503">
    <property type="entry name" value="Asp_endopeptidase"/>
</dbReference>
<gene>
    <name evidence="2" type="ORF">BCF38_11922</name>
    <name evidence="3" type="ORF">SAMN05421539_11922</name>
</gene>
<dbReference type="AlphaFoldDB" id="A0A2Y9B5X2"/>
<evidence type="ECO:0000313" key="4">
    <source>
        <dbReference type="Proteomes" id="UP000245839"/>
    </source>
</evidence>
<proteinExistence type="predicted"/>